<feature type="domain" description="SpaA-like prealbumin fold" evidence="5">
    <location>
        <begin position="337"/>
        <end position="426"/>
    </location>
</feature>
<evidence type="ECO:0000313" key="7">
    <source>
        <dbReference type="Proteomes" id="UP000292927"/>
    </source>
</evidence>
<evidence type="ECO:0000259" key="5">
    <source>
        <dbReference type="Pfam" id="PF17802"/>
    </source>
</evidence>
<evidence type="ECO:0000256" key="4">
    <source>
        <dbReference type="SAM" id="SignalP"/>
    </source>
</evidence>
<dbReference type="Proteomes" id="UP000292927">
    <property type="component" value="Unassembled WGS sequence"/>
</dbReference>
<comment type="caution">
    <text evidence="6">The sequence shown here is derived from an EMBL/GenBank/DDBJ whole genome shotgun (WGS) entry which is preliminary data.</text>
</comment>
<gene>
    <name evidence="6" type="ORF">EV209_1387</name>
</gene>
<feature type="signal peptide" evidence="4">
    <location>
        <begin position="1"/>
        <end position="32"/>
    </location>
</feature>
<name>A0A4Q7PM34_9FIRM</name>
<evidence type="ECO:0000256" key="2">
    <source>
        <dbReference type="ARBA" id="ARBA00022525"/>
    </source>
</evidence>
<dbReference type="Pfam" id="PF17802">
    <property type="entry name" value="SpaA"/>
    <property type="match status" value="3"/>
</dbReference>
<dbReference type="InterPro" id="IPR041033">
    <property type="entry name" value="SpaA_PFL_dom_1"/>
</dbReference>
<evidence type="ECO:0000256" key="1">
    <source>
        <dbReference type="ARBA" id="ARBA00007257"/>
    </source>
</evidence>
<proteinExistence type="inferred from homology"/>
<sequence length="762" mass="84198">MQKRKWKRRRASGWLAAGACFLGLLCQSLAYASEEEVTFPEVHQAEQLAQGLYENYLSLPDGTSLGTAWFRTEDGRTSLCLQEGAGAPCEGGAYSELGTESGSMLYDTFSKEAVEAVQRILESSLLFQPYWESKGIPWQCTRQNAQMAVWMVMDELKQPGSGGWTTDQIRTGGLTDRVAGVDALDQLNQLIQAGLDGKEAPSPEVLVEFAGTEKSGNDFVMAFHLRALYLEGCRIMFQGLPDGAKLQVNGNNAVAENGVLQLEQGNGEFRITVRFPAEENRSREISAYAEGQTERSRANFHFFRPGNSGKQWAGVLSSVSQKGPVSSAKGKTPSLEGDLKLMKTDADTGEPLGGAVYGIYSDRSCTQLAFRAETMAGTGSADLKGLTEGRYYVKEISPPAGYAVNPAVYEVEIMEGKTTELHAQDQRQKVCLILEKSDEDTRAPLSGAVFGLYTDEACTQRFCTLRDEGKGVYTTGSIVQGTYYLKEDKPPVSYARDEKISKLNLTGNSTGEETVARRVYRTNKQQIFLLQLRKKDSASGKPLSGAEFRLYYDVECKAFAYEMEDYGDGTYSATLSPGTYYLREEKAPPGYALDSETERIELPGDSSGSAVLERSLERTNMPAIRQLTVTKRIRTGDIVFAHGNPVFLICLEGTDVSGKEHTYYRAVEFLPEDVEQSAEYTEKKVIFGNLPAGKYTLTEGDTYRYQLRVFEDVVNGNVSENSCTFDLTEHDFGHAAVYNEKIYQGKTSHTDLVINHFPGRMQ</sequence>
<evidence type="ECO:0000313" key="6">
    <source>
        <dbReference type="EMBL" id="RZT00950.1"/>
    </source>
</evidence>
<accession>A0A4Q7PM34</accession>
<reference evidence="6 7" key="1">
    <citation type="submission" date="2019-02" db="EMBL/GenBank/DDBJ databases">
        <title>Genomic Encyclopedia of Type Strains, Phase IV (KMG-IV): sequencing the most valuable type-strain genomes for metagenomic binning, comparative biology and taxonomic classification.</title>
        <authorList>
            <person name="Goeker M."/>
        </authorList>
    </citation>
    <scope>NUCLEOTIDE SEQUENCE [LARGE SCALE GENOMIC DNA]</scope>
    <source>
        <strain evidence="6 7">DSM 29486</strain>
    </source>
</reference>
<dbReference type="Gene3D" id="2.60.40.10">
    <property type="entry name" value="Immunoglobulins"/>
    <property type="match status" value="3"/>
</dbReference>
<keyword evidence="3 4" id="KW-0732">Signal</keyword>
<feature type="domain" description="SpaA-like prealbumin fold" evidence="5">
    <location>
        <begin position="530"/>
        <end position="604"/>
    </location>
</feature>
<feature type="domain" description="SpaA-like prealbumin fold" evidence="5">
    <location>
        <begin position="433"/>
        <end position="509"/>
    </location>
</feature>
<dbReference type="AlphaFoldDB" id="A0A4Q7PM34"/>
<dbReference type="EMBL" id="SGXF01000002">
    <property type="protein sequence ID" value="RZT00950.1"/>
    <property type="molecule type" value="Genomic_DNA"/>
</dbReference>
<dbReference type="OrthoDB" id="2068463at2"/>
<keyword evidence="2" id="KW-0964">Secreted</keyword>
<evidence type="ECO:0000256" key="3">
    <source>
        <dbReference type="ARBA" id="ARBA00022729"/>
    </source>
</evidence>
<comment type="similarity">
    <text evidence="1">Belongs to the serine-aspartate repeat-containing protein (SDr) family.</text>
</comment>
<dbReference type="InterPro" id="IPR013783">
    <property type="entry name" value="Ig-like_fold"/>
</dbReference>
<dbReference type="PANTHER" id="PTHR36108:SF13">
    <property type="entry name" value="COLOSSIN-B-RELATED"/>
    <property type="match status" value="1"/>
</dbReference>
<organism evidence="6 7">
    <name type="scientific">Cuneatibacter caecimuris</name>
    <dbReference type="NCBI Taxonomy" id="1796618"/>
    <lineage>
        <taxon>Bacteria</taxon>
        <taxon>Bacillati</taxon>
        <taxon>Bacillota</taxon>
        <taxon>Clostridia</taxon>
        <taxon>Lachnospirales</taxon>
        <taxon>Lachnospiraceae</taxon>
        <taxon>Cuneatibacter</taxon>
    </lineage>
</organism>
<dbReference type="RefSeq" id="WP_130434420.1">
    <property type="nucleotide sequence ID" value="NZ_SGXF01000002.1"/>
</dbReference>
<feature type="chain" id="PRO_5020839939" description="SpaA-like prealbumin fold domain-containing protein" evidence="4">
    <location>
        <begin position="33"/>
        <end position="762"/>
    </location>
</feature>
<dbReference type="PANTHER" id="PTHR36108">
    <property type="entry name" value="COLOSSIN-B-RELATED"/>
    <property type="match status" value="1"/>
</dbReference>
<keyword evidence="7" id="KW-1185">Reference proteome</keyword>
<protein>
    <recommendedName>
        <fullName evidence="5">SpaA-like prealbumin fold domain-containing protein</fullName>
    </recommendedName>
</protein>